<feature type="transmembrane region" description="Helical" evidence="14">
    <location>
        <begin position="101"/>
        <end position="126"/>
    </location>
</feature>
<name>A0A3P4B535_9BURK</name>
<keyword evidence="10 14" id="KW-0472">Membrane</keyword>
<comment type="cofactor">
    <cofactor evidence="12 13">
        <name>Zn(2+)</name>
        <dbReference type="ChEBI" id="CHEBI:29105"/>
    </cofactor>
    <text evidence="12 13">Binds 1 zinc ion per subunit.</text>
</comment>
<evidence type="ECO:0000256" key="10">
    <source>
        <dbReference type="ARBA" id="ARBA00023136"/>
    </source>
</evidence>
<reference evidence="17 18" key="1">
    <citation type="submission" date="2018-10" db="EMBL/GenBank/DDBJ databases">
        <authorList>
            <person name="Criscuolo A."/>
        </authorList>
    </citation>
    <scope>NUCLEOTIDE SEQUENCE [LARGE SCALE GENOMIC DNA]</scope>
    <source>
        <strain evidence="17">DnA1</strain>
    </source>
</reference>
<evidence type="ECO:0000256" key="8">
    <source>
        <dbReference type="ARBA" id="ARBA00022989"/>
    </source>
</evidence>
<keyword evidence="6" id="KW-0256">Endoplasmic reticulum</keyword>
<dbReference type="InterPro" id="IPR027057">
    <property type="entry name" value="CAXX_Prtase_1"/>
</dbReference>
<dbReference type="PANTHER" id="PTHR10120">
    <property type="entry name" value="CAAX PRENYL PROTEASE 1"/>
    <property type="match status" value="1"/>
</dbReference>
<feature type="transmembrane region" description="Helical" evidence="14">
    <location>
        <begin position="172"/>
        <end position="192"/>
    </location>
</feature>
<dbReference type="Pfam" id="PF01435">
    <property type="entry name" value="Peptidase_M48"/>
    <property type="match status" value="1"/>
</dbReference>
<evidence type="ECO:0000313" key="17">
    <source>
        <dbReference type="EMBL" id="VCU71152.1"/>
    </source>
</evidence>
<dbReference type="EMBL" id="UWPJ01000025">
    <property type="protein sequence ID" value="VCU71152.1"/>
    <property type="molecule type" value="Genomic_DNA"/>
</dbReference>
<feature type="binding site" evidence="12">
    <location>
        <position position="357"/>
    </location>
    <ligand>
        <name>Zn(2+)</name>
        <dbReference type="ChEBI" id="CHEBI:29105"/>
        <note>catalytic</note>
    </ligand>
</feature>
<dbReference type="RefSeq" id="WP_124080618.1">
    <property type="nucleotide sequence ID" value="NZ_UWPJ01000025.1"/>
</dbReference>
<dbReference type="EC" id="3.4.24.-" evidence="17"/>
<dbReference type="Gene3D" id="3.30.2010.10">
    <property type="entry name" value="Metalloproteases ('zincins'), catalytic domain"/>
    <property type="match status" value="1"/>
</dbReference>
<protein>
    <submittedName>
        <fullName evidence="17">Protease HtpX</fullName>
        <ecNumber evidence="17">3.4.24.-</ecNumber>
    </submittedName>
</protein>
<keyword evidence="4 12" id="KW-0479">Metal-binding</keyword>
<evidence type="ECO:0000256" key="11">
    <source>
        <dbReference type="PIRSR" id="PIRSR627057-1"/>
    </source>
</evidence>
<evidence type="ECO:0000256" key="12">
    <source>
        <dbReference type="PIRSR" id="PIRSR627057-2"/>
    </source>
</evidence>
<feature type="transmembrane region" description="Helical" evidence="14">
    <location>
        <begin position="328"/>
        <end position="352"/>
    </location>
</feature>
<keyword evidence="18" id="KW-1185">Reference proteome</keyword>
<feature type="transmembrane region" description="Helical" evidence="14">
    <location>
        <begin position="289"/>
        <end position="308"/>
    </location>
</feature>
<evidence type="ECO:0000256" key="4">
    <source>
        <dbReference type="ARBA" id="ARBA00022723"/>
    </source>
</evidence>
<evidence type="ECO:0000259" key="16">
    <source>
        <dbReference type="Pfam" id="PF16491"/>
    </source>
</evidence>
<evidence type="ECO:0000256" key="5">
    <source>
        <dbReference type="ARBA" id="ARBA00022801"/>
    </source>
</evidence>
<evidence type="ECO:0000256" key="1">
    <source>
        <dbReference type="ARBA" id="ARBA00004477"/>
    </source>
</evidence>
<dbReference type="InterPro" id="IPR001915">
    <property type="entry name" value="Peptidase_M48"/>
</dbReference>
<feature type="domain" description="Peptidase M48" evidence="15">
    <location>
        <begin position="206"/>
        <end position="412"/>
    </location>
</feature>
<keyword evidence="2 13" id="KW-0645">Protease</keyword>
<feature type="active site" evidence="11">
    <location>
        <position position="276"/>
    </location>
</feature>
<keyword evidence="9 13" id="KW-0482">Metalloprotease</keyword>
<evidence type="ECO:0000256" key="14">
    <source>
        <dbReference type="SAM" id="Phobius"/>
    </source>
</evidence>
<dbReference type="Pfam" id="PF16491">
    <property type="entry name" value="Peptidase_M48_N"/>
    <property type="match status" value="1"/>
</dbReference>
<dbReference type="GO" id="GO:0046872">
    <property type="term" value="F:metal ion binding"/>
    <property type="evidence" value="ECO:0007669"/>
    <property type="project" value="UniProtKB-KW"/>
</dbReference>
<accession>A0A3P4B535</accession>
<keyword evidence="7 12" id="KW-0862">Zinc</keyword>
<evidence type="ECO:0000256" key="2">
    <source>
        <dbReference type="ARBA" id="ARBA00022670"/>
    </source>
</evidence>
<evidence type="ECO:0000256" key="6">
    <source>
        <dbReference type="ARBA" id="ARBA00022824"/>
    </source>
</evidence>
<evidence type="ECO:0000256" key="9">
    <source>
        <dbReference type="ARBA" id="ARBA00023049"/>
    </source>
</evidence>
<dbReference type="InterPro" id="IPR032456">
    <property type="entry name" value="Peptidase_M48_N"/>
</dbReference>
<dbReference type="GO" id="GO:0071586">
    <property type="term" value="P:CAAX-box protein processing"/>
    <property type="evidence" value="ECO:0007669"/>
    <property type="project" value="InterPro"/>
</dbReference>
<dbReference type="GO" id="GO:0004222">
    <property type="term" value="F:metalloendopeptidase activity"/>
    <property type="evidence" value="ECO:0007669"/>
    <property type="project" value="InterPro"/>
</dbReference>
<comment type="subcellular location">
    <subcellularLocation>
        <location evidence="1">Endoplasmic reticulum membrane</location>
        <topology evidence="1">Multi-pass membrane protein</topology>
    </subcellularLocation>
</comment>
<dbReference type="Proteomes" id="UP000277294">
    <property type="component" value="Unassembled WGS sequence"/>
</dbReference>
<feature type="transmembrane region" description="Helical" evidence="14">
    <location>
        <begin position="147"/>
        <end position="166"/>
    </location>
</feature>
<feature type="active site" description="Proton donor" evidence="11">
    <location>
        <position position="361"/>
    </location>
</feature>
<feature type="binding site" evidence="12">
    <location>
        <position position="279"/>
    </location>
    <ligand>
        <name>Zn(2+)</name>
        <dbReference type="ChEBI" id="CHEBI:29105"/>
        <note>catalytic</note>
    </ligand>
</feature>
<keyword evidence="5 13" id="KW-0378">Hydrolase</keyword>
<keyword evidence="8 14" id="KW-1133">Transmembrane helix</keyword>
<evidence type="ECO:0000256" key="3">
    <source>
        <dbReference type="ARBA" id="ARBA00022692"/>
    </source>
</evidence>
<sequence length="419" mass="46213">MFTLLFIFLLLASVAARLWLASRQTRHVARHRDRVPPEFADRISLASHQRAADYNVERLRLDMSALLFDTAVLIGLTLLGGLQALNELAAALTGGDFGRQLLLVSMVAALLALLELPFTLWRQFVLEARYGFNRMTLRLFAADTAKGVMLAVVFGVPLVSAMLWLMASAGPLWWVAGWGLWVAFSLVIMLLLPTVIAPLFNRFTPLADQALAARIEALARRTGFALGGLFVMDGSKRSAHGNAYFTGLGRSKRIVFFDTLLSRLAPQEVEAVLAHELGHFKLRHIAKRLAFSFGISLAFFALLGWLSQQAWFYTGLGTVPTLGGRNDALALLLFFLVAPVFTFAFIPLASWYSRKHEFEADRYASEQADAAELASALVKLYDDNAATLTPDPLHSAFYDSHPPAGERIGRLRLHARAAA</sequence>
<proteinExistence type="inferred from homology"/>
<evidence type="ECO:0000259" key="15">
    <source>
        <dbReference type="Pfam" id="PF01435"/>
    </source>
</evidence>
<feature type="domain" description="CAAX prenyl protease 1 N-terminal" evidence="16">
    <location>
        <begin position="24"/>
        <end position="202"/>
    </location>
</feature>
<evidence type="ECO:0000313" key="18">
    <source>
        <dbReference type="Proteomes" id="UP000277294"/>
    </source>
</evidence>
<comment type="similarity">
    <text evidence="13">Belongs to the peptidase M48 family.</text>
</comment>
<organism evidence="17 18">
    <name type="scientific">Pigmentiphaga humi</name>
    <dbReference type="NCBI Taxonomy" id="2478468"/>
    <lineage>
        <taxon>Bacteria</taxon>
        <taxon>Pseudomonadati</taxon>
        <taxon>Pseudomonadota</taxon>
        <taxon>Betaproteobacteria</taxon>
        <taxon>Burkholderiales</taxon>
        <taxon>Alcaligenaceae</taxon>
        <taxon>Pigmentiphaga</taxon>
    </lineage>
</organism>
<keyword evidence="3 14" id="KW-0812">Transmembrane</keyword>
<dbReference type="AlphaFoldDB" id="A0A3P4B535"/>
<dbReference type="OrthoDB" id="9781930at2"/>
<feature type="binding site" evidence="12">
    <location>
        <position position="275"/>
    </location>
    <ligand>
        <name>Zn(2+)</name>
        <dbReference type="ChEBI" id="CHEBI:29105"/>
        <note>catalytic</note>
    </ligand>
</feature>
<evidence type="ECO:0000256" key="7">
    <source>
        <dbReference type="ARBA" id="ARBA00022833"/>
    </source>
</evidence>
<evidence type="ECO:0000256" key="13">
    <source>
        <dbReference type="RuleBase" id="RU003983"/>
    </source>
</evidence>
<dbReference type="FunFam" id="3.30.2010.10:FF:000002">
    <property type="entry name" value="CAAX prenyl protease"/>
    <property type="match status" value="1"/>
</dbReference>
<dbReference type="CDD" id="cd07343">
    <property type="entry name" value="M48A_Zmpste24p_like"/>
    <property type="match status" value="1"/>
</dbReference>
<gene>
    <name evidence="17" type="primary">htpX_1</name>
    <name evidence="17" type="ORF">PIGHUM_03233</name>
</gene>